<accession>A0ABQ4LPR5</accession>
<dbReference type="InterPro" id="IPR009875">
    <property type="entry name" value="PilZ_domain"/>
</dbReference>
<dbReference type="EMBL" id="BORW01000001">
    <property type="protein sequence ID" value="GIO65262.1"/>
    <property type="molecule type" value="Genomic_DNA"/>
</dbReference>
<gene>
    <name evidence="3" type="ORF">J21TS3_00830</name>
</gene>
<evidence type="ECO:0000259" key="2">
    <source>
        <dbReference type="Pfam" id="PF12945"/>
    </source>
</evidence>
<evidence type="ECO:0000259" key="1">
    <source>
        <dbReference type="Pfam" id="PF07238"/>
    </source>
</evidence>
<sequence>MYPKINDLLMISVDSGDEKETRVEYKSRIADMDEDSILIEVPIREGGGQLKKLFVGDELSIYFMTDGGVKNYFNSYVTGFKQDVIRMVRIRKPDPDSIGKIQRRSFLRVSGELEVAVRMDNDRRFLTRTDDIGGGGISFYCEPEHRVAEGDRMSCWVVVPYKNGSLEHVPFEGEIVRIKALDNGRKIVMAKFTTIADIERQKLIRYCFERQLDFRR</sequence>
<comment type="caution">
    <text evidence="3">The sequence shown here is derived from an EMBL/GenBank/DDBJ whole genome shotgun (WGS) entry which is preliminary data.</text>
</comment>
<dbReference type="Proteomes" id="UP000680638">
    <property type="component" value="Unassembled WGS sequence"/>
</dbReference>
<protein>
    <recommendedName>
        <fullName evidence="5">Glycosyl transferase</fullName>
    </recommendedName>
</protein>
<evidence type="ECO:0000313" key="4">
    <source>
        <dbReference type="Proteomes" id="UP000680638"/>
    </source>
</evidence>
<feature type="domain" description="Type III secretion system flagellar brake protein YcgR PilZN" evidence="2">
    <location>
        <begin position="4"/>
        <end position="93"/>
    </location>
</feature>
<name>A0ABQ4LPR5_9BACL</name>
<dbReference type="Gene3D" id="2.40.10.220">
    <property type="entry name" value="predicted glycosyltransferase like domains"/>
    <property type="match status" value="1"/>
</dbReference>
<dbReference type="Pfam" id="PF12945">
    <property type="entry name" value="PilZNR"/>
    <property type="match status" value="1"/>
</dbReference>
<reference evidence="3 4" key="1">
    <citation type="submission" date="2021-03" db="EMBL/GenBank/DDBJ databases">
        <title>Antimicrobial resistance genes in bacteria isolated from Japanese honey, and their potential for conferring macrolide and lincosamide resistance in the American foulbrood pathogen Paenibacillus larvae.</title>
        <authorList>
            <person name="Okamoto M."/>
            <person name="Kumagai M."/>
            <person name="Kanamori H."/>
            <person name="Takamatsu D."/>
        </authorList>
    </citation>
    <scope>NUCLEOTIDE SEQUENCE [LARGE SCALE GENOMIC DNA]</scope>
    <source>
        <strain evidence="3 4">J21TS3</strain>
    </source>
</reference>
<evidence type="ECO:0008006" key="5">
    <source>
        <dbReference type="Google" id="ProtNLM"/>
    </source>
</evidence>
<dbReference type="InterPro" id="IPR009926">
    <property type="entry name" value="T3SS_YcgR_PilZN"/>
</dbReference>
<feature type="domain" description="PilZ" evidence="1">
    <location>
        <begin position="102"/>
        <end position="209"/>
    </location>
</feature>
<organism evidence="3 4">
    <name type="scientific">Paenibacillus cookii</name>
    <dbReference type="NCBI Taxonomy" id="157839"/>
    <lineage>
        <taxon>Bacteria</taxon>
        <taxon>Bacillati</taxon>
        <taxon>Bacillota</taxon>
        <taxon>Bacilli</taxon>
        <taxon>Bacillales</taxon>
        <taxon>Paenibacillaceae</taxon>
        <taxon>Paenibacillus</taxon>
    </lineage>
</organism>
<evidence type="ECO:0000313" key="3">
    <source>
        <dbReference type="EMBL" id="GIO65262.1"/>
    </source>
</evidence>
<dbReference type="Pfam" id="PF07238">
    <property type="entry name" value="PilZ"/>
    <property type="match status" value="1"/>
</dbReference>
<keyword evidence="4" id="KW-1185">Reference proteome</keyword>
<proteinExistence type="predicted"/>
<dbReference type="RefSeq" id="WP_036709967.1">
    <property type="nucleotide sequence ID" value="NZ_BORW01000001.1"/>
</dbReference>